<keyword evidence="2" id="KW-0732">Signal</keyword>
<keyword evidence="1" id="KW-1133">Transmembrane helix</keyword>
<proteinExistence type="predicted"/>
<feature type="chain" id="PRO_5046170664" evidence="2">
    <location>
        <begin position="20"/>
        <end position="169"/>
    </location>
</feature>
<accession>A0ABY0IJS6</accession>
<organism evidence="3 4">
    <name type="scientific">Halobacteriovorax vibrionivorans</name>
    <dbReference type="NCBI Taxonomy" id="2152716"/>
    <lineage>
        <taxon>Bacteria</taxon>
        <taxon>Pseudomonadati</taxon>
        <taxon>Bdellovibrionota</taxon>
        <taxon>Bacteriovoracia</taxon>
        <taxon>Bacteriovoracales</taxon>
        <taxon>Halobacteriovoraceae</taxon>
        <taxon>Halobacteriovorax</taxon>
    </lineage>
</organism>
<evidence type="ECO:0000256" key="1">
    <source>
        <dbReference type="SAM" id="Phobius"/>
    </source>
</evidence>
<dbReference type="Proteomes" id="UP000443582">
    <property type="component" value="Unassembled WGS sequence"/>
</dbReference>
<comment type="caution">
    <text evidence="3">The sequence shown here is derived from an EMBL/GenBank/DDBJ whole genome shotgun (WGS) entry which is preliminary data.</text>
</comment>
<keyword evidence="4" id="KW-1185">Reference proteome</keyword>
<reference evidence="4" key="1">
    <citation type="journal article" date="2019" name="Int. J. Syst. Evol. Microbiol.">
        <title>Halobacteriovorax valvorus sp. nov., a novel prokaryotic predator isolated from coastal seawater of China.</title>
        <authorList>
            <person name="Chen M.-X."/>
        </authorList>
    </citation>
    <scope>NUCLEOTIDE SEQUENCE [LARGE SCALE GENOMIC DNA]</scope>
    <source>
        <strain evidence="4">BL9</strain>
    </source>
</reference>
<keyword evidence="1" id="KW-0812">Transmembrane</keyword>
<evidence type="ECO:0000256" key="2">
    <source>
        <dbReference type="SAM" id="SignalP"/>
    </source>
</evidence>
<evidence type="ECO:0000313" key="4">
    <source>
        <dbReference type="Proteomes" id="UP000443582"/>
    </source>
</evidence>
<feature type="signal peptide" evidence="2">
    <location>
        <begin position="1"/>
        <end position="19"/>
    </location>
</feature>
<dbReference type="RefSeq" id="WP_115361099.1">
    <property type="nucleotide sequence ID" value="NZ_QDKL01000002.1"/>
</dbReference>
<gene>
    <name evidence="3" type="ORF">DAY19_07775</name>
</gene>
<evidence type="ECO:0000313" key="3">
    <source>
        <dbReference type="EMBL" id="RZF21577.1"/>
    </source>
</evidence>
<sequence length="169" mass="19956">MFKKLAAVALVCFSFSTLANVDAKIAPIFEEVEFKLSVEWDQKDQEFYNETVRNFETQLGELRAEGVKPADVLNYLKSNIKDQKVANELSSLVASIDLETMTLEESKSLIQDYVDGMKNTGANYHGRYGYDYGFYYLFFGGVVFYYYWYAYSYTYYDCYYDRWGYYYCY</sequence>
<dbReference type="EMBL" id="QDKL01000002">
    <property type="protein sequence ID" value="RZF21577.1"/>
    <property type="molecule type" value="Genomic_DNA"/>
</dbReference>
<protein>
    <submittedName>
        <fullName evidence="3">Uncharacterized protein</fullName>
    </submittedName>
</protein>
<keyword evidence="1" id="KW-0472">Membrane</keyword>
<name>A0ABY0IJS6_9BACT</name>
<feature type="transmembrane region" description="Helical" evidence="1">
    <location>
        <begin position="132"/>
        <end position="149"/>
    </location>
</feature>